<dbReference type="Proteomes" id="UP000326553">
    <property type="component" value="Chromosome"/>
</dbReference>
<dbReference type="KEGG" id="salw:CP975_16055"/>
<name>A0A5J6HK72_STRAD</name>
<evidence type="ECO:0000313" key="1">
    <source>
        <dbReference type="EMBL" id="QEV18801.1"/>
    </source>
</evidence>
<organism evidence="1 2">
    <name type="scientific">Streptomyces alboniger</name>
    <dbReference type="NCBI Taxonomy" id="132473"/>
    <lineage>
        <taxon>Bacteria</taxon>
        <taxon>Bacillati</taxon>
        <taxon>Actinomycetota</taxon>
        <taxon>Actinomycetes</taxon>
        <taxon>Kitasatosporales</taxon>
        <taxon>Streptomycetaceae</taxon>
        <taxon>Streptomyces</taxon>
        <taxon>Streptomyces aurantiacus group</taxon>
    </lineage>
</organism>
<proteinExistence type="predicted"/>
<evidence type="ECO:0000313" key="2">
    <source>
        <dbReference type="Proteomes" id="UP000326553"/>
    </source>
</evidence>
<keyword evidence="2" id="KW-1185">Reference proteome</keyword>
<dbReference type="GO" id="GO:0003677">
    <property type="term" value="F:DNA binding"/>
    <property type="evidence" value="ECO:0007669"/>
    <property type="project" value="InterPro"/>
</dbReference>
<dbReference type="OrthoDB" id="3698213at2"/>
<dbReference type="SUPFAM" id="SSF47413">
    <property type="entry name" value="lambda repressor-like DNA-binding domains"/>
    <property type="match status" value="1"/>
</dbReference>
<protein>
    <submittedName>
        <fullName evidence="1">XRE family transcriptional regulator</fullName>
    </submittedName>
</protein>
<dbReference type="AlphaFoldDB" id="A0A5J6HK72"/>
<gene>
    <name evidence="1" type="ORF">CP975_16055</name>
</gene>
<accession>A0A5J6HK72</accession>
<sequence>MSTSTGPIDLPDWAWERAEVREALRARDMGAVFRHVQQYSGASQARIAATVGMTQARVNEVINGRREVTRLAVYERIAEGLLMPDDARHLLGLAASRERSRGGAAFDLAAFPEVVRVYEAQASAAEEIQQNARCAEELDILAVRGLGLIGLNDSLLRSTCLPLEQGGKGLRVRVALLDPDGEALKQRAAEIGESAESLASGVRLAEARLRELHTEGCDVAVFRYKMLPTWRLIRTDGTHFVGAFDAGWEGHESATYKVMATPHGPLFRGFRRMFEAVLAEAQRTV</sequence>
<dbReference type="EMBL" id="CP023695">
    <property type="protein sequence ID" value="QEV18801.1"/>
    <property type="molecule type" value="Genomic_DNA"/>
</dbReference>
<reference evidence="1 2" key="1">
    <citation type="submission" date="2017-09" db="EMBL/GenBank/DDBJ databases">
        <authorList>
            <person name="Lee N."/>
            <person name="Cho B.-K."/>
        </authorList>
    </citation>
    <scope>NUCLEOTIDE SEQUENCE [LARGE SCALE GENOMIC DNA]</scope>
    <source>
        <strain evidence="1 2">ATCC 12461</strain>
    </source>
</reference>
<dbReference type="InterPro" id="IPR010982">
    <property type="entry name" value="Lambda_DNA-bd_dom_sf"/>
</dbReference>
<dbReference type="Pfam" id="PF13560">
    <property type="entry name" value="HTH_31"/>
    <property type="match status" value="1"/>
</dbReference>